<gene>
    <name evidence="7" type="ORF">ACFSJT_00150</name>
</gene>
<dbReference type="EMBL" id="JBHUHY010000002">
    <property type="protein sequence ID" value="MFD2185185.1"/>
    <property type="molecule type" value="Genomic_DNA"/>
</dbReference>
<feature type="repeat" description="WD" evidence="3">
    <location>
        <begin position="1195"/>
        <end position="1235"/>
    </location>
</feature>
<dbReference type="InterPro" id="IPR036322">
    <property type="entry name" value="WD40_repeat_dom_sf"/>
</dbReference>
<feature type="coiled-coil region" evidence="4">
    <location>
        <begin position="169"/>
        <end position="203"/>
    </location>
</feature>
<name>A0ABW5ARR9_9FLAO</name>
<evidence type="ECO:0000313" key="7">
    <source>
        <dbReference type="EMBL" id="MFD2185185.1"/>
    </source>
</evidence>
<feature type="repeat" description="WD" evidence="3">
    <location>
        <begin position="990"/>
        <end position="1025"/>
    </location>
</feature>
<dbReference type="InterPro" id="IPR049052">
    <property type="entry name" value="nSTAND1"/>
</dbReference>
<dbReference type="SUPFAM" id="SSF50978">
    <property type="entry name" value="WD40 repeat-like"/>
    <property type="match status" value="1"/>
</dbReference>
<dbReference type="PANTHER" id="PTHR19879:SF9">
    <property type="entry name" value="TRANSCRIPTION INITIATION FACTOR TFIID SUBUNIT 5"/>
    <property type="match status" value="1"/>
</dbReference>
<reference evidence="8" key="1">
    <citation type="journal article" date="2019" name="Int. J. Syst. Evol. Microbiol.">
        <title>The Global Catalogue of Microorganisms (GCM) 10K type strain sequencing project: providing services to taxonomists for standard genome sequencing and annotation.</title>
        <authorList>
            <consortium name="The Broad Institute Genomics Platform"/>
            <consortium name="The Broad Institute Genome Sequencing Center for Infectious Disease"/>
            <person name="Wu L."/>
            <person name="Ma J."/>
        </authorList>
    </citation>
    <scope>NUCLEOTIDE SEQUENCE [LARGE SCALE GENOMIC DNA]</scope>
    <source>
        <strain evidence="8">DT92</strain>
    </source>
</reference>
<dbReference type="InterPro" id="IPR015943">
    <property type="entry name" value="WD40/YVTN_repeat-like_dom_sf"/>
</dbReference>
<evidence type="ECO:0000256" key="1">
    <source>
        <dbReference type="ARBA" id="ARBA00022574"/>
    </source>
</evidence>
<keyword evidence="5" id="KW-0472">Membrane</keyword>
<dbReference type="SMART" id="SM00320">
    <property type="entry name" value="WD40"/>
    <property type="match status" value="6"/>
</dbReference>
<accession>A0ABW5ARR9</accession>
<dbReference type="Gene3D" id="2.130.10.10">
    <property type="entry name" value="YVTN repeat-like/Quinoprotein amine dehydrogenase"/>
    <property type="match status" value="2"/>
</dbReference>
<keyword evidence="4" id="KW-0175">Coiled coil</keyword>
<keyword evidence="5" id="KW-0812">Transmembrane</keyword>
<keyword evidence="8" id="KW-1185">Reference proteome</keyword>
<keyword evidence="1 3" id="KW-0853">WD repeat</keyword>
<evidence type="ECO:0000259" key="6">
    <source>
        <dbReference type="Pfam" id="PF20703"/>
    </source>
</evidence>
<evidence type="ECO:0000256" key="2">
    <source>
        <dbReference type="ARBA" id="ARBA00022737"/>
    </source>
</evidence>
<keyword evidence="5" id="KW-1133">Transmembrane helix</keyword>
<proteinExistence type="predicted"/>
<dbReference type="SUPFAM" id="SSF52540">
    <property type="entry name" value="P-loop containing nucleoside triphosphate hydrolases"/>
    <property type="match status" value="1"/>
</dbReference>
<dbReference type="Gene3D" id="3.40.50.300">
    <property type="entry name" value="P-loop containing nucleotide triphosphate hydrolases"/>
    <property type="match status" value="1"/>
</dbReference>
<sequence length="1290" mass="151231">MLDTKIKSPFKFLDSYRKKDIDSYFGRDKESLELFELYKDSTIMILHGPSGSGKTSLIYCGLLNKIRKDKEVISIRRDSNLIDSIKRKLFSDDTNSDVIEQPLQLIDEFFSHHSELHRILGSLDHTEGMMLDIEEEIIRLKRKSKSKLSSESSQDNQSSKEFKDSQLIIQKNKERLTEFIDERKNLLEELRVKNKEVNKISDKIHDYFMYKKNKNSSSAYNPLVIFDQFEELFVYGNKEEINKFGLFLKLIFDYKIPFNIIISLREEYFGYLDQLQSYIPYIFYKKIRLAHPNEDVVKNIIEKSFKEFNINQVGDYTKEELPDKEKQKRIALILDQIKIKNNESTSYHLPFLQVYLDSMYKVDYQRTYGENPQQDNDKYLPLEFKENEIQEFGSIEQVLENYIREVNNKIIRNASNKLNNRTEHKDSVIKFLRHFKTNDDLKKRIPIQVEKEDFYVINDRKLLDKIQTDIWGEINDQEYNETISEIIYELKQKGILHLSSDKKIGADYTELSHDIIAKIINNIRTEDDFRSLIKKDFISSFDIYQDTQQKADLLTTQQVERMKQCLNYILDDDHIERLQKKQQFFEASLEESQKEEREKKRLKRRLKLFFYYPFIITCLLGLSVALYFQNKESNLLNKQLSDELNLNELSIKIHKGIGYALRDYNVDKTSSFNYILACERILEQNEKSLETDSTFNLLFEFKNDLYKDYKKTPFYHSSIQLPGDNPIRATKTRRSVTNDSLLYVFALTKSNTLIVNSLEYKKKNATSNAIFTQKNIIAFEPFQNDEGELTIMVAKKVFQKDSVTLVLLNSDGNIKPGFKEIHIPQGSSIDIEHQKNYSFIIGVNNLIKTLNINMDNKDYTITTIQKLDGKIRKIKTFDDNKSNYLVLYGSNRLFFSNSSRLKHYYFRDALKLSPTDSIHTFKIKSKDSILLGLKGRIKVFNPDSILAHDNFIHDEHINTIDINKKGQMLIGSSDNGANLWSADNILLKQFIGHSKPIQNVSFVNKDEDYIITSSEDQTIKIWNIKPISINHRDYQKEISKISYYNDTTIKVTFKNNRDSIKFLTTNFEEINLTGRKVLRETDKKGRIVLGNIIEPRKRLINKKNKTVLLPPSDSIDVVTYSKPKDKLAVAAKDNIYLYNINNLKTDTISTRHQDRITKVEFSSNSGHIVSGSRDNKARVWKFDKESNSYSLLQTMASHTGDIEDVGFHKDSLLLTASSDNTVQIYRKKDNRFIQIPSVIRHKYPIKAATFSNDGRYIISGDIKGNLKKWDFRRFDQEIEKRTMKMDKDIN</sequence>
<dbReference type="PANTHER" id="PTHR19879">
    <property type="entry name" value="TRANSCRIPTION INITIATION FACTOR TFIID"/>
    <property type="match status" value="1"/>
</dbReference>
<dbReference type="RefSeq" id="WP_378318139.1">
    <property type="nucleotide sequence ID" value="NZ_JBHUHY010000002.1"/>
</dbReference>
<dbReference type="InterPro" id="IPR001680">
    <property type="entry name" value="WD40_rpt"/>
</dbReference>
<comment type="caution">
    <text evidence="7">The sequence shown here is derived from an EMBL/GenBank/DDBJ whole genome shotgun (WGS) entry which is preliminary data.</text>
</comment>
<dbReference type="InterPro" id="IPR019775">
    <property type="entry name" value="WD40_repeat_CS"/>
</dbReference>
<dbReference type="PROSITE" id="PS50082">
    <property type="entry name" value="WD_REPEATS_2"/>
    <property type="match status" value="4"/>
</dbReference>
<evidence type="ECO:0000256" key="4">
    <source>
        <dbReference type="SAM" id="Coils"/>
    </source>
</evidence>
<feature type="coiled-coil region" evidence="4">
    <location>
        <begin position="575"/>
        <end position="605"/>
    </location>
</feature>
<feature type="transmembrane region" description="Helical" evidence="5">
    <location>
        <begin position="609"/>
        <end position="628"/>
    </location>
</feature>
<feature type="repeat" description="WD" evidence="3">
    <location>
        <begin position="1238"/>
        <end position="1272"/>
    </location>
</feature>
<dbReference type="InterPro" id="IPR027417">
    <property type="entry name" value="P-loop_NTPase"/>
</dbReference>
<evidence type="ECO:0000256" key="5">
    <source>
        <dbReference type="SAM" id="Phobius"/>
    </source>
</evidence>
<organism evidence="7 8">
    <name type="scientific">Aquimarina celericrescens</name>
    <dbReference type="NCBI Taxonomy" id="1964542"/>
    <lineage>
        <taxon>Bacteria</taxon>
        <taxon>Pseudomonadati</taxon>
        <taxon>Bacteroidota</taxon>
        <taxon>Flavobacteriia</taxon>
        <taxon>Flavobacteriales</taxon>
        <taxon>Flavobacteriaceae</taxon>
        <taxon>Aquimarina</taxon>
    </lineage>
</organism>
<protein>
    <recommendedName>
        <fullName evidence="6">Novel STAND NTPase 1 domain-containing protein</fullName>
    </recommendedName>
</protein>
<keyword evidence="2" id="KW-0677">Repeat</keyword>
<evidence type="ECO:0000313" key="8">
    <source>
        <dbReference type="Proteomes" id="UP001597344"/>
    </source>
</evidence>
<feature type="domain" description="Novel STAND NTPase 1" evidence="6">
    <location>
        <begin position="9"/>
        <end position="363"/>
    </location>
</feature>
<feature type="repeat" description="WD" evidence="3">
    <location>
        <begin position="1149"/>
        <end position="1190"/>
    </location>
</feature>
<dbReference type="Pfam" id="PF00400">
    <property type="entry name" value="WD40"/>
    <property type="match status" value="4"/>
</dbReference>
<dbReference type="Pfam" id="PF20703">
    <property type="entry name" value="nSTAND1"/>
    <property type="match status" value="1"/>
</dbReference>
<evidence type="ECO:0000256" key="3">
    <source>
        <dbReference type="PROSITE-ProRule" id="PRU00221"/>
    </source>
</evidence>
<dbReference type="PROSITE" id="PS00678">
    <property type="entry name" value="WD_REPEATS_1"/>
    <property type="match status" value="1"/>
</dbReference>
<dbReference type="PROSITE" id="PS50294">
    <property type="entry name" value="WD_REPEATS_REGION"/>
    <property type="match status" value="2"/>
</dbReference>
<dbReference type="Proteomes" id="UP001597344">
    <property type="component" value="Unassembled WGS sequence"/>
</dbReference>